<dbReference type="PANTHER" id="PTHR33204:SF18">
    <property type="entry name" value="TRANSCRIPTIONAL REGULATORY PROTEIN"/>
    <property type="match status" value="1"/>
</dbReference>
<keyword evidence="1" id="KW-0805">Transcription regulation</keyword>
<dbReference type="AlphaFoldDB" id="A0A919GJC6"/>
<evidence type="ECO:0000313" key="5">
    <source>
        <dbReference type="EMBL" id="GHH85065.1"/>
    </source>
</evidence>
<dbReference type="Pfam" id="PF01638">
    <property type="entry name" value="HxlR"/>
    <property type="match status" value="1"/>
</dbReference>
<name>A0A919GJC6_9ACTN</name>
<evidence type="ECO:0000256" key="2">
    <source>
        <dbReference type="ARBA" id="ARBA00023125"/>
    </source>
</evidence>
<dbReference type="PROSITE" id="PS51118">
    <property type="entry name" value="HTH_HXLR"/>
    <property type="match status" value="1"/>
</dbReference>
<keyword evidence="3" id="KW-0804">Transcription</keyword>
<dbReference type="Gene3D" id="1.10.10.10">
    <property type="entry name" value="Winged helix-like DNA-binding domain superfamily/Winged helix DNA-binding domain"/>
    <property type="match status" value="1"/>
</dbReference>
<protein>
    <submittedName>
        <fullName evidence="5">HxlR family transcriptional regulator</fullName>
    </submittedName>
</protein>
<evidence type="ECO:0000313" key="6">
    <source>
        <dbReference type="Proteomes" id="UP000603708"/>
    </source>
</evidence>
<sequence>MILRELFAGNARFEGLRTELGASDNVLATRLARMTEAGLAERIPYGGTVRPRVEYRLTDAGHDALPVLHALAHWGAKHTAAPERARPMAITCTGCGRPTRSADWCTTCDRPLTTERTAWTRPGTGGPPIRLASVVRPASPGTHVQPKETNP</sequence>
<organism evidence="5 6">
    <name type="scientific">Streptomyces sulfonofaciens</name>
    <dbReference type="NCBI Taxonomy" id="68272"/>
    <lineage>
        <taxon>Bacteria</taxon>
        <taxon>Bacillati</taxon>
        <taxon>Actinomycetota</taxon>
        <taxon>Actinomycetes</taxon>
        <taxon>Kitasatosporales</taxon>
        <taxon>Streptomycetaceae</taxon>
        <taxon>Streptomyces</taxon>
    </lineage>
</organism>
<dbReference type="SUPFAM" id="SSF46785">
    <property type="entry name" value="Winged helix' DNA-binding domain"/>
    <property type="match status" value="1"/>
</dbReference>
<dbReference type="PANTHER" id="PTHR33204">
    <property type="entry name" value="TRANSCRIPTIONAL REGULATOR, MARR FAMILY"/>
    <property type="match status" value="1"/>
</dbReference>
<dbReference type="Proteomes" id="UP000603708">
    <property type="component" value="Unassembled WGS sequence"/>
</dbReference>
<dbReference type="InterPro" id="IPR036390">
    <property type="entry name" value="WH_DNA-bd_sf"/>
</dbReference>
<reference evidence="5" key="1">
    <citation type="journal article" date="2014" name="Int. J. Syst. Evol. Microbiol.">
        <title>Complete genome sequence of Corynebacterium casei LMG S-19264T (=DSM 44701T), isolated from a smear-ripened cheese.</title>
        <authorList>
            <consortium name="US DOE Joint Genome Institute (JGI-PGF)"/>
            <person name="Walter F."/>
            <person name="Albersmeier A."/>
            <person name="Kalinowski J."/>
            <person name="Ruckert C."/>
        </authorList>
    </citation>
    <scope>NUCLEOTIDE SEQUENCE</scope>
    <source>
        <strain evidence="5">JCM 5069</strain>
    </source>
</reference>
<dbReference type="GO" id="GO:0003677">
    <property type="term" value="F:DNA binding"/>
    <property type="evidence" value="ECO:0007669"/>
    <property type="project" value="UniProtKB-KW"/>
</dbReference>
<dbReference type="InterPro" id="IPR002577">
    <property type="entry name" value="HTH_HxlR"/>
</dbReference>
<keyword evidence="2" id="KW-0238">DNA-binding</keyword>
<comment type="caution">
    <text evidence="5">The sequence shown here is derived from an EMBL/GenBank/DDBJ whole genome shotgun (WGS) entry which is preliminary data.</text>
</comment>
<keyword evidence="6" id="KW-1185">Reference proteome</keyword>
<proteinExistence type="predicted"/>
<gene>
    <name evidence="5" type="ORF">GCM10018793_51590</name>
</gene>
<feature type="domain" description="HTH hxlR-type" evidence="4">
    <location>
        <begin position="1"/>
        <end position="83"/>
    </location>
</feature>
<accession>A0A919GJC6</accession>
<evidence type="ECO:0000256" key="1">
    <source>
        <dbReference type="ARBA" id="ARBA00023015"/>
    </source>
</evidence>
<dbReference type="EMBL" id="BNCD01000017">
    <property type="protein sequence ID" value="GHH85065.1"/>
    <property type="molecule type" value="Genomic_DNA"/>
</dbReference>
<evidence type="ECO:0000256" key="3">
    <source>
        <dbReference type="ARBA" id="ARBA00023163"/>
    </source>
</evidence>
<dbReference type="InterPro" id="IPR036388">
    <property type="entry name" value="WH-like_DNA-bd_sf"/>
</dbReference>
<reference evidence="5" key="2">
    <citation type="submission" date="2020-09" db="EMBL/GenBank/DDBJ databases">
        <authorList>
            <person name="Sun Q."/>
            <person name="Ohkuma M."/>
        </authorList>
    </citation>
    <scope>NUCLEOTIDE SEQUENCE</scope>
    <source>
        <strain evidence="5">JCM 5069</strain>
    </source>
</reference>
<evidence type="ECO:0000259" key="4">
    <source>
        <dbReference type="PROSITE" id="PS51118"/>
    </source>
</evidence>